<dbReference type="Proteomes" id="UP001066276">
    <property type="component" value="Chromosome 1_1"/>
</dbReference>
<comment type="caution">
    <text evidence="2">The sequence shown here is derived from an EMBL/GenBank/DDBJ whole genome shotgun (WGS) entry which is preliminary data.</text>
</comment>
<sequence>MQRLPGPKGACPDRRIAVLRRGKMMHADRTGGGMTHSLACDRVSDNPAHAAPEWQSNLCARDAINGLPCPQGNRDAGIILGNPDIRVPDRTKREEGLSVQEKEQGENAEDGDRKEQGENAEDGDRKEKEDDSRNGNNGIPSKVTGQQREAKSVDPCAVLHAPGGTWLTKNEEDIEGPTDEDEDQSQMEEGETVALESEPTTSHGHFSSVSSSPQP</sequence>
<keyword evidence="3" id="KW-1185">Reference proteome</keyword>
<gene>
    <name evidence="2" type="ORF">NDU88_004371</name>
</gene>
<organism evidence="2 3">
    <name type="scientific">Pleurodeles waltl</name>
    <name type="common">Iberian ribbed newt</name>
    <dbReference type="NCBI Taxonomy" id="8319"/>
    <lineage>
        <taxon>Eukaryota</taxon>
        <taxon>Metazoa</taxon>
        <taxon>Chordata</taxon>
        <taxon>Craniata</taxon>
        <taxon>Vertebrata</taxon>
        <taxon>Euteleostomi</taxon>
        <taxon>Amphibia</taxon>
        <taxon>Batrachia</taxon>
        <taxon>Caudata</taxon>
        <taxon>Salamandroidea</taxon>
        <taxon>Salamandridae</taxon>
        <taxon>Pleurodelinae</taxon>
        <taxon>Pleurodeles</taxon>
    </lineage>
</organism>
<feature type="compositionally biased region" description="Basic and acidic residues" evidence="1">
    <location>
        <begin position="86"/>
        <end position="133"/>
    </location>
</feature>
<evidence type="ECO:0000313" key="3">
    <source>
        <dbReference type="Proteomes" id="UP001066276"/>
    </source>
</evidence>
<evidence type="ECO:0000256" key="1">
    <source>
        <dbReference type="SAM" id="MobiDB-lite"/>
    </source>
</evidence>
<evidence type="ECO:0000313" key="2">
    <source>
        <dbReference type="EMBL" id="KAJ1216772.1"/>
    </source>
</evidence>
<dbReference type="EMBL" id="JANPWB010000001">
    <property type="protein sequence ID" value="KAJ1216772.1"/>
    <property type="molecule type" value="Genomic_DNA"/>
</dbReference>
<accession>A0AAV7WRN5</accession>
<name>A0AAV7WRN5_PLEWA</name>
<proteinExistence type="predicted"/>
<feature type="compositionally biased region" description="Polar residues" evidence="1">
    <location>
        <begin position="134"/>
        <end position="147"/>
    </location>
</feature>
<feature type="region of interest" description="Disordered" evidence="1">
    <location>
        <begin position="72"/>
        <end position="215"/>
    </location>
</feature>
<reference evidence="2" key="1">
    <citation type="journal article" date="2022" name="bioRxiv">
        <title>Sequencing and chromosome-scale assembly of the giantPleurodeles waltlgenome.</title>
        <authorList>
            <person name="Brown T."/>
            <person name="Elewa A."/>
            <person name="Iarovenko S."/>
            <person name="Subramanian E."/>
            <person name="Araus A.J."/>
            <person name="Petzold A."/>
            <person name="Susuki M."/>
            <person name="Suzuki K.-i.T."/>
            <person name="Hayashi T."/>
            <person name="Toyoda A."/>
            <person name="Oliveira C."/>
            <person name="Osipova E."/>
            <person name="Leigh N.D."/>
            <person name="Simon A."/>
            <person name="Yun M.H."/>
        </authorList>
    </citation>
    <scope>NUCLEOTIDE SEQUENCE</scope>
    <source>
        <strain evidence="2">20211129_DDA</strain>
        <tissue evidence="2">Liver</tissue>
    </source>
</reference>
<dbReference type="AlphaFoldDB" id="A0AAV7WRN5"/>
<feature type="compositionally biased region" description="Acidic residues" evidence="1">
    <location>
        <begin position="172"/>
        <end position="191"/>
    </location>
</feature>
<protein>
    <submittedName>
        <fullName evidence="2">Uncharacterized protein</fullName>
    </submittedName>
</protein>